<reference evidence="2 3" key="1">
    <citation type="journal article" date="2011" name="Nature">
        <title>Genome sequencing reveals insights into physiology and longevity of the naked mole rat.</title>
        <authorList>
            <person name="Kim E.B."/>
            <person name="Fang X."/>
            <person name="Fushan A.A."/>
            <person name="Huang Z."/>
            <person name="Lobanov A.V."/>
            <person name="Han L."/>
            <person name="Marino S.M."/>
            <person name="Sun X."/>
            <person name="Turanov A.A."/>
            <person name="Yang P."/>
            <person name="Yim S.H."/>
            <person name="Zhao X."/>
            <person name="Kasaikina M.V."/>
            <person name="Stoletzki N."/>
            <person name="Peng C."/>
            <person name="Polak P."/>
            <person name="Xiong Z."/>
            <person name="Kiezun A."/>
            <person name="Zhu Y."/>
            <person name="Chen Y."/>
            <person name="Kryukov G.V."/>
            <person name="Zhang Q."/>
            <person name="Peshkin L."/>
            <person name="Yang L."/>
            <person name="Bronson R.T."/>
            <person name="Buffenstein R."/>
            <person name="Wang B."/>
            <person name="Han C."/>
            <person name="Li Q."/>
            <person name="Chen L."/>
            <person name="Zhao W."/>
            <person name="Sunyaev S.R."/>
            <person name="Park T.J."/>
            <person name="Zhang G."/>
            <person name="Wang J."/>
            <person name="Gladyshev V.N."/>
        </authorList>
    </citation>
    <scope>NUCLEOTIDE SEQUENCE [LARGE SCALE GENOMIC DNA]</scope>
</reference>
<feature type="region of interest" description="Disordered" evidence="1">
    <location>
        <begin position="65"/>
        <end position="106"/>
    </location>
</feature>
<evidence type="ECO:0000313" key="3">
    <source>
        <dbReference type="Proteomes" id="UP000006813"/>
    </source>
</evidence>
<dbReference type="AlphaFoldDB" id="G5AJY2"/>
<accession>G5AJY2</accession>
<evidence type="ECO:0000313" key="2">
    <source>
        <dbReference type="EMBL" id="EHA97342.1"/>
    </source>
</evidence>
<dbReference type="Proteomes" id="UP000006813">
    <property type="component" value="Unassembled WGS sequence"/>
</dbReference>
<dbReference type="EMBL" id="JH165545">
    <property type="protein sequence ID" value="EHA97342.1"/>
    <property type="molecule type" value="Genomic_DNA"/>
</dbReference>
<evidence type="ECO:0000256" key="1">
    <source>
        <dbReference type="SAM" id="MobiDB-lite"/>
    </source>
</evidence>
<organism evidence="2 3">
    <name type="scientific">Heterocephalus glaber</name>
    <name type="common">Naked mole rat</name>
    <dbReference type="NCBI Taxonomy" id="10181"/>
    <lineage>
        <taxon>Eukaryota</taxon>
        <taxon>Metazoa</taxon>
        <taxon>Chordata</taxon>
        <taxon>Craniata</taxon>
        <taxon>Vertebrata</taxon>
        <taxon>Euteleostomi</taxon>
        <taxon>Mammalia</taxon>
        <taxon>Eutheria</taxon>
        <taxon>Euarchontoglires</taxon>
        <taxon>Glires</taxon>
        <taxon>Rodentia</taxon>
        <taxon>Hystricomorpha</taxon>
        <taxon>Bathyergidae</taxon>
        <taxon>Heterocephalus</taxon>
    </lineage>
</organism>
<sequence length="106" mass="11201">MESICADRCVVRSGLGDTFFHLRAPRQVQPATRTQARPPHSGTGKTRPLVTCGHGAGDLTVAFPKSFRKEGSLHTSGSSEPLTPGPDNSGDTDQALMTGNLARGRD</sequence>
<protein>
    <submittedName>
        <fullName evidence="2">Uncharacterized protein</fullName>
    </submittedName>
</protein>
<feature type="region of interest" description="Disordered" evidence="1">
    <location>
        <begin position="26"/>
        <end position="50"/>
    </location>
</feature>
<proteinExistence type="predicted"/>
<gene>
    <name evidence="2" type="ORF">GW7_10541</name>
</gene>
<name>G5AJY2_HETGA</name>
<dbReference type="InParanoid" id="G5AJY2"/>